<feature type="transmembrane region" description="Helical" evidence="2">
    <location>
        <begin position="294"/>
        <end position="313"/>
    </location>
</feature>
<feature type="transmembrane region" description="Helical" evidence="2">
    <location>
        <begin position="28"/>
        <end position="46"/>
    </location>
</feature>
<gene>
    <name evidence="3" type="primary">RvY_02765-1</name>
    <name evidence="3" type="synonym">RvY_02765.1</name>
    <name evidence="3" type="ORF">RvY_02765</name>
</gene>
<evidence type="ECO:0000313" key="4">
    <source>
        <dbReference type="Proteomes" id="UP000186922"/>
    </source>
</evidence>
<feature type="transmembrane region" description="Helical" evidence="2">
    <location>
        <begin position="155"/>
        <end position="174"/>
    </location>
</feature>
<feature type="transmembrane region" description="Helical" evidence="2">
    <location>
        <begin position="232"/>
        <end position="251"/>
    </location>
</feature>
<feature type="transmembrane region" description="Helical" evidence="2">
    <location>
        <begin position="53"/>
        <end position="72"/>
    </location>
</feature>
<dbReference type="Proteomes" id="UP000186922">
    <property type="component" value="Unassembled WGS sequence"/>
</dbReference>
<evidence type="ECO:0000256" key="1">
    <source>
        <dbReference type="SAM" id="MobiDB-lite"/>
    </source>
</evidence>
<organism evidence="3 4">
    <name type="scientific">Ramazzottius varieornatus</name>
    <name type="common">Water bear</name>
    <name type="synonym">Tardigrade</name>
    <dbReference type="NCBI Taxonomy" id="947166"/>
    <lineage>
        <taxon>Eukaryota</taxon>
        <taxon>Metazoa</taxon>
        <taxon>Ecdysozoa</taxon>
        <taxon>Tardigrada</taxon>
        <taxon>Eutardigrada</taxon>
        <taxon>Parachela</taxon>
        <taxon>Hypsibioidea</taxon>
        <taxon>Ramazzottiidae</taxon>
        <taxon>Ramazzottius</taxon>
    </lineage>
</organism>
<feature type="transmembrane region" description="Helical" evidence="2">
    <location>
        <begin position="263"/>
        <end position="282"/>
    </location>
</feature>
<keyword evidence="2" id="KW-0472">Membrane</keyword>
<dbReference type="AlphaFoldDB" id="A0A1D1UKU4"/>
<feature type="region of interest" description="Disordered" evidence="1">
    <location>
        <begin position="344"/>
        <end position="368"/>
    </location>
</feature>
<dbReference type="EMBL" id="BDGG01000001">
    <property type="protein sequence ID" value="GAU90336.1"/>
    <property type="molecule type" value="Genomic_DNA"/>
</dbReference>
<feature type="transmembrane region" description="Helical" evidence="2">
    <location>
        <begin position="92"/>
        <end position="112"/>
    </location>
</feature>
<accession>A0A1D1UKU4</accession>
<reference evidence="3 4" key="1">
    <citation type="journal article" date="2016" name="Nat. Commun.">
        <title>Extremotolerant tardigrade genome and improved radiotolerance of human cultured cells by tardigrade-unique protein.</title>
        <authorList>
            <person name="Hashimoto T."/>
            <person name="Horikawa D.D."/>
            <person name="Saito Y."/>
            <person name="Kuwahara H."/>
            <person name="Kozuka-Hata H."/>
            <person name="Shin-I T."/>
            <person name="Minakuchi Y."/>
            <person name="Ohishi K."/>
            <person name="Motoyama A."/>
            <person name="Aizu T."/>
            <person name="Enomoto A."/>
            <person name="Kondo K."/>
            <person name="Tanaka S."/>
            <person name="Hara Y."/>
            <person name="Koshikawa S."/>
            <person name="Sagara H."/>
            <person name="Miura T."/>
            <person name="Yokobori S."/>
            <person name="Miyagawa K."/>
            <person name="Suzuki Y."/>
            <person name="Kubo T."/>
            <person name="Oyama M."/>
            <person name="Kohara Y."/>
            <person name="Fujiyama A."/>
            <person name="Arakawa K."/>
            <person name="Katayama T."/>
            <person name="Toyoda A."/>
            <person name="Kunieda T."/>
        </authorList>
    </citation>
    <scope>NUCLEOTIDE SEQUENCE [LARGE SCALE GENOMIC DNA]</scope>
    <source>
        <strain evidence="3 4">YOKOZUNA-1</strain>
    </source>
</reference>
<evidence type="ECO:0000256" key="2">
    <source>
        <dbReference type="SAM" id="Phobius"/>
    </source>
</evidence>
<keyword evidence="4" id="KW-1185">Reference proteome</keyword>
<keyword evidence="2" id="KW-1133">Transmembrane helix</keyword>
<keyword evidence="2" id="KW-0812">Transmembrane</keyword>
<feature type="transmembrane region" description="Helical" evidence="2">
    <location>
        <begin position="124"/>
        <end position="143"/>
    </location>
</feature>
<dbReference type="OrthoDB" id="10054007at2759"/>
<evidence type="ECO:0000313" key="3">
    <source>
        <dbReference type="EMBL" id="GAU90336.1"/>
    </source>
</evidence>
<comment type="caution">
    <text evidence="3">The sequence shown here is derived from an EMBL/GenBank/DDBJ whole genome shotgun (WGS) entry which is preliminary data.</text>
</comment>
<name>A0A1D1UKU4_RAMVA</name>
<proteinExistence type="predicted"/>
<sequence>MSAYSGQGVGSGYATDYSRDPVESVVRFMHSTQIVRSAVLLGGFIFAVMNRKLWFGVDLIATSLFAAAWFLFPQMLLDFQVSRTTLDGVDLQMARMYGAVLLGNAVLQFILTKFTKDPETVHPCLLFHRVITNVVLLIAMIDVQLFSKAWSHEHVTFGMLGAFLWALGSLVHLVRGGYPGGHLQRTGRPINKFLLFDFVLATAIGFTLYGFPRWFLRNFTLIRTLDGVHEHLTRAVGASLFGTGIFAFQAVGFQDDRDKEAHFIQRMVINGALFVSLLYSQFFYYKEWHMVNTWGVQFALILWFIHSYLGYTAEGYQLRYVPRTATGSSRITTSTRETIKDRSLYNRSPGGSILRDREYAGDYDHRDE</sequence>
<feature type="compositionally biased region" description="Basic and acidic residues" evidence="1">
    <location>
        <begin position="354"/>
        <end position="368"/>
    </location>
</feature>
<feature type="transmembrane region" description="Helical" evidence="2">
    <location>
        <begin position="194"/>
        <end position="212"/>
    </location>
</feature>
<protein>
    <submittedName>
        <fullName evidence="3">Uncharacterized protein</fullName>
    </submittedName>
</protein>